<keyword evidence="1 7" id="KW-0489">Methyltransferase</keyword>
<dbReference type="InterPro" id="IPR036589">
    <property type="entry name" value="HCY_dom_sf"/>
</dbReference>
<dbReference type="eggNOG" id="COG2040">
    <property type="taxonomic scope" value="Bacteria"/>
</dbReference>
<dbReference type="AlphaFoldDB" id="A0A161RZB3"/>
<evidence type="ECO:0000256" key="6">
    <source>
        <dbReference type="PIRSR" id="PIRSR037505-2"/>
    </source>
</evidence>
<dbReference type="GO" id="GO:0008270">
    <property type="term" value="F:zinc ion binding"/>
    <property type="evidence" value="ECO:0007669"/>
    <property type="project" value="InterPro"/>
</dbReference>
<dbReference type="InterPro" id="IPR051486">
    <property type="entry name" value="Hcy_S-methyltransferase"/>
</dbReference>
<keyword evidence="4 6" id="KW-0862">Zinc</keyword>
<dbReference type="PANTHER" id="PTHR46015:SF1">
    <property type="entry name" value="HOMOCYSTEINE S-METHYLTRANSFERASE-LIKE ISOFORM 1"/>
    <property type="match status" value="1"/>
</dbReference>
<keyword evidence="10" id="KW-1185">Reference proteome</keyword>
<evidence type="ECO:0000256" key="2">
    <source>
        <dbReference type="ARBA" id="ARBA00022679"/>
    </source>
</evidence>
<evidence type="ECO:0000313" key="9">
    <source>
        <dbReference type="EMBL" id="KZE77069.1"/>
    </source>
</evidence>
<comment type="caution">
    <text evidence="9">The sequence shown here is derived from an EMBL/GenBank/DDBJ whole genome shotgun (WGS) entry which is preliminary data.</text>
</comment>
<proteinExistence type="predicted"/>
<sequence>MNPIERILKDFPVIILDGALSTELERHGCNIDDPLWSAKILMENPGLIGKVHTDYFEAGADCAITSSYQASIDGFVKQGLSEAQATDLIQNSVRIAVRARDAFWDTWQDKSARPRPLVAASVGPYGAYLADGSEYRGDYRLTERELIEFHRPRVKALVEAGADLLACETIPSLLEAKAIVALLQEFPKMCAWMSFSAKDGERISSGERMDECAEWLDKQRQIAALGVNCTPPKYIPSLIHEIGKKTQKPILVYPNSGEQYAAGTRTWHGAVSEESLGCSAKAWYGQGARLIGGCCRTTPDDIRSIFSWARNTG</sequence>
<reference evidence="10" key="1">
    <citation type="submission" date="2016-01" db="EMBL/GenBank/DDBJ databases">
        <title>Draft genome of Chromobacterium sp. F49.</title>
        <authorList>
            <person name="Hong K.W."/>
        </authorList>
    </citation>
    <scope>NUCLEOTIDE SEQUENCE [LARGE SCALE GENOMIC DNA]</scope>
    <source>
        <strain evidence="10">M63</strain>
    </source>
</reference>
<feature type="binding site" evidence="7">
    <location>
        <position position="294"/>
    </location>
    <ligand>
        <name>Zn(2+)</name>
        <dbReference type="ChEBI" id="CHEBI:29105"/>
    </ligand>
</feature>
<dbReference type="InterPro" id="IPR017226">
    <property type="entry name" value="BHMT-like"/>
</dbReference>
<comment type="cofactor">
    <cofactor evidence="6">
        <name>Zn(2+)</name>
        <dbReference type="ChEBI" id="CHEBI:29105"/>
    </cofactor>
    <text evidence="6">Binds 1 zinc ion per subunit.</text>
</comment>
<dbReference type="GO" id="GO:0008898">
    <property type="term" value="F:S-adenosylmethionine-homocysteine S-methyltransferase activity"/>
    <property type="evidence" value="ECO:0007669"/>
    <property type="project" value="TreeGrafter"/>
</dbReference>
<dbReference type="Gene3D" id="3.20.20.330">
    <property type="entry name" value="Homocysteine-binding-like domain"/>
    <property type="match status" value="1"/>
</dbReference>
<dbReference type="PANTHER" id="PTHR46015">
    <property type="entry name" value="ZGC:172121"/>
    <property type="match status" value="1"/>
</dbReference>
<keyword evidence="2 7" id="KW-0808">Transferase</keyword>
<dbReference type="GO" id="GO:0009086">
    <property type="term" value="P:methionine biosynthetic process"/>
    <property type="evidence" value="ECO:0007669"/>
    <property type="project" value="InterPro"/>
</dbReference>
<accession>A0A161RZB3</accession>
<name>A0A161RZB3_9BACL</name>
<feature type="binding site" evidence="7">
    <location>
        <position position="295"/>
    </location>
    <ligand>
        <name>Zn(2+)</name>
        <dbReference type="ChEBI" id="CHEBI:29105"/>
    </ligand>
</feature>
<dbReference type="InterPro" id="IPR003726">
    <property type="entry name" value="HCY_dom"/>
</dbReference>
<keyword evidence="3 6" id="KW-0479">Metal-binding</keyword>
<dbReference type="GO" id="GO:0033528">
    <property type="term" value="P:S-methylmethionine cycle"/>
    <property type="evidence" value="ECO:0007669"/>
    <property type="project" value="TreeGrafter"/>
</dbReference>
<dbReference type="EMBL" id="LQRA01000065">
    <property type="protein sequence ID" value="KZE77069.1"/>
    <property type="molecule type" value="Genomic_DNA"/>
</dbReference>
<evidence type="ECO:0000313" key="10">
    <source>
        <dbReference type="Proteomes" id="UP000076563"/>
    </source>
</evidence>
<dbReference type="NCBIfam" id="NF007020">
    <property type="entry name" value="PRK09485.1"/>
    <property type="match status" value="1"/>
</dbReference>
<dbReference type="STRING" id="1007103.GCA_000213315_04202"/>
<evidence type="ECO:0000256" key="7">
    <source>
        <dbReference type="PROSITE-ProRule" id="PRU00333"/>
    </source>
</evidence>
<dbReference type="SUPFAM" id="SSF82282">
    <property type="entry name" value="Homocysteine S-methyltransferase"/>
    <property type="match status" value="1"/>
</dbReference>
<evidence type="ECO:0000259" key="8">
    <source>
        <dbReference type="PROSITE" id="PS50970"/>
    </source>
</evidence>
<dbReference type="RefSeq" id="WP_063184030.1">
    <property type="nucleotide sequence ID" value="NZ_LQRA01000065.1"/>
</dbReference>
<dbReference type="PIRSF" id="PIRSF037505">
    <property type="entry name" value="Betaine_HMT"/>
    <property type="match status" value="1"/>
</dbReference>
<organism evidence="9 10">
    <name type="scientific">Paenibacillus elgii</name>
    <dbReference type="NCBI Taxonomy" id="189691"/>
    <lineage>
        <taxon>Bacteria</taxon>
        <taxon>Bacillati</taxon>
        <taxon>Bacillota</taxon>
        <taxon>Bacilli</taxon>
        <taxon>Bacillales</taxon>
        <taxon>Paenibacillaceae</taxon>
        <taxon>Paenibacillus</taxon>
    </lineage>
</organism>
<dbReference type="Pfam" id="PF02574">
    <property type="entry name" value="S-methyl_trans"/>
    <property type="match status" value="1"/>
</dbReference>
<feature type="binding site" evidence="6 7">
    <location>
        <position position="229"/>
    </location>
    <ligand>
        <name>Zn(2+)</name>
        <dbReference type="ChEBI" id="CHEBI:29105"/>
    </ligand>
</feature>
<evidence type="ECO:0000256" key="4">
    <source>
        <dbReference type="ARBA" id="ARBA00022833"/>
    </source>
</evidence>
<evidence type="ECO:0000256" key="1">
    <source>
        <dbReference type="ARBA" id="ARBA00022603"/>
    </source>
</evidence>
<dbReference type="Proteomes" id="UP000076563">
    <property type="component" value="Unassembled WGS sequence"/>
</dbReference>
<dbReference type="FunFam" id="3.20.20.330:FF:000002">
    <property type="entry name" value="Homocysteine S-methyltransferase"/>
    <property type="match status" value="1"/>
</dbReference>
<protein>
    <recommendedName>
        <fullName evidence="5">S-methylmethionine:homocysteine methyltransferase</fullName>
    </recommendedName>
</protein>
<dbReference type="GO" id="GO:0032259">
    <property type="term" value="P:methylation"/>
    <property type="evidence" value="ECO:0007669"/>
    <property type="project" value="UniProtKB-KW"/>
</dbReference>
<dbReference type="OrthoDB" id="9803687at2"/>
<evidence type="ECO:0000256" key="3">
    <source>
        <dbReference type="ARBA" id="ARBA00022723"/>
    </source>
</evidence>
<feature type="domain" description="Hcy-binding" evidence="8">
    <location>
        <begin position="2"/>
        <end position="309"/>
    </location>
</feature>
<gene>
    <name evidence="9" type="primary">mmuM</name>
    <name evidence="9" type="ORF">AV654_22530</name>
</gene>
<dbReference type="PROSITE" id="PS50970">
    <property type="entry name" value="HCY"/>
    <property type="match status" value="1"/>
</dbReference>
<evidence type="ECO:0000256" key="5">
    <source>
        <dbReference type="ARBA" id="ARBA00076752"/>
    </source>
</evidence>